<evidence type="ECO:0000313" key="4">
    <source>
        <dbReference type="Proteomes" id="UP000199072"/>
    </source>
</evidence>
<accession>A0A1G7LKL7</accession>
<dbReference type="PANTHER" id="PTHR43205">
    <property type="entry name" value="PROSTAGLANDIN REDUCTASE"/>
    <property type="match status" value="1"/>
</dbReference>
<dbReference type="RefSeq" id="WP_091155819.1">
    <property type="nucleotide sequence ID" value="NZ_FNAI01000019.1"/>
</dbReference>
<dbReference type="Pfam" id="PF16884">
    <property type="entry name" value="ADH_N_2"/>
    <property type="match status" value="1"/>
</dbReference>
<dbReference type="Proteomes" id="UP000199072">
    <property type="component" value="Unassembled WGS sequence"/>
</dbReference>
<dbReference type="SMART" id="SM00829">
    <property type="entry name" value="PKS_ER"/>
    <property type="match status" value="1"/>
</dbReference>
<dbReference type="Gene3D" id="3.90.180.10">
    <property type="entry name" value="Medium-chain alcohol dehydrogenases, catalytic domain"/>
    <property type="match status" value="1"/>
</dbReference>
<dbReference type="EMBL" id="FNAI01000019">
    <property type="protein sequence ID" value="SDF49926.1"/>
    <property type="molecule type" value="Genomic_DNA"/>
</dbReference>
<organism evidence="3 4">
    <name type="scientific">Mucilaginibacter pineti</name>
    <dbReference type="NCBI Taxonomy" id="1391627"/>
    <lineage>
        <taxon>Bacteria</taxon>
        <taxon>Pseudomonadati</taxon>
        <taxon>Bacteroidota</taxon>
        <taxon>Sphingobacteriia</taxon>
        <taxon>Sphingobacteriales</taxon>
        <taxon>Sphingobacteriaceae</taxon>
        <taxon>Mucilaginibacter</taxon>
    </lineage>
</organism>
<evidence type="ECO:0000313" key="3">
    <source>
        <dbReference type="EMBL" id="SDF49926.1"/>
    </source>
</evidence>
<feature type="domain" description="Enoyl reductase (ER)" evidence="2">
    <location>
        <begin position="19"/>
        <end position="327"/>
    </location>
</feature>
<sequence>MEVRQIVLAKRPEGVPKEGDFRLEETVLRPLQPGEVVLEPLFFSVDPYMRGRMNESPSGAFAIGKAISGAAVARVAESTDETLPVGTIVSGHLPWATRVISNTRQLQQIDTGGIPASAYLGLLGVPGLTGYFGLLHVGKIKAGETVVISGAAGAIGTIIGQIAKLKGCRVIGLAGSADKVRLLKAELGYDEVINYKTDNIPEALKTACPKGIDVYFDNTGGEISDRVIQQLNMFGRAVICGQIATYNGGHGKDALDLLPFILNRSITVQGYHVPTYQERFPDAIEELSGWYKKGIIKNQETVLEGFEQLPAAFIGLFSGKNTGKMLVRV</sequence>
<dbReference type="OrthoDB" id="9805663at2"/>
<dbReference type="Pfam" id="PF00107">
    <property type="entry name" value="ADH_zinc_N"/>
    <property type="match status" value="1"/>
</dbReference>
<dbReference type="InterPro" id="IPR045010">
    <property type="entry name" value="MDR_fam"/>
</dbReference>
<protein>
    <recommendedName>
        <fullName evidence="2">Enoyl reductase (ER) domain-containing protein</fullName>
    </recommendedName>
</protein>
<proteinExistence type="predicted"/>
<dbReference type="InterPro" id="IPR036291">
    <property type="entry name" value="NAD(P)-bd_dom_sf"/>
</dbReference>
<dbReference type="SUPFAM" id="SSF50129">
    <property type="entry name" value="GroES-like"/>
    <property type="match status" value="1"/>
</dbReference>
<dbReference type="PANTHER" id="PTHR43205:SF7">
    <property type="entry name" value="PROSTAGLANDIN REDUCTASE 1"/>
    <property type="match status" value="1"/>
</dbReference>
<keyword evidence="4" id="KW-1185">Reference proteome</keyword>
<dbReference type="GO" id="GO:0016628">
    <property type="term" value="F:oxidoreductase activity, acting on the CH-CH group of donors, NAD or NADP as acceptor"/>
    <property type="evidence" value="ECO:0007669"/>
    <property type="project" value="InterPro"/>
</dbReference>
<dbReference type="InterPro" id="IPR020843">
    <property type="entry name" value="ER"/>
</dbReference>
<name>A0A1G7LKL7_9SPHI</name>
<evidence type="ECO:0000256" key="1">
    <source>
        <dbReference type="ARBA" id="ARBA00023002"/>
    </source>
</evidence>
<gene>
    <name evidence="3" type="ORF">SAMN05216464_11918</name>
</gene>
<evidence type="ECO:0000259" key="2">
    <source>
        <dbReference type="SMART" id="SM00829"/>
    </source>
</evidence>
<dbReference type="InterPro" id="IPR041694">
    <property type="entry name" value="ADH_N_2"/>
</dbReference>
<keyword evidence="1" id="KW-0560">Oxidoreductase</keyword>
<dbReference type="Gene3D" id="3.40.50.720">
    <property type="entry name" value="NAD(P)-binding Rossmann-like Domain"/>
    <property type="match status" value="1"/>
</dbReference>
<dbReference type="SUPFAM" id="SSF51735">
    <property type="entry name" value="NAD(P)-binding Rossmann-fold domains"/>
    <property type="match status" value="1"/>
</dbReference>
<dbReference type="AlphaFoldDB" id="A0A1G7LKL7"/>
<dbReference type="InterPro" id="IPR011032">
    <property type="entry name" value="GroES-like_sf"/>
</dbReference>
<dbReference type="STRING" id="1391627.SAMN05216464_11918"/>
<dbReference type="FunFam" id="3.40.50.720:FF:000121">
    <property type="entry name" value="Prostaglandin reductase 2"/>
    <property type="match status" value="1"/>
</dbReference>
<reference evidence="3 4" key="1">
    <citation type="submission" date="2016-10" db="EMBL/GenBank/DDBJ databases">
        <authorList>
            <person name="de Groot N.N."/>
        </authorList>
    </citation>
    <scope>NUCLEOTIDE SEQUENCE [LARGE SCALE GENOMIC DNA]</scope>
    <source>
        <strain evidence="3 4">47C3B</strain>
    </source>
</reference>
<dbReference type="CDD" id="cd05288">
    <property type="entry name" value="PGDH"/>
    <property type="match status" value="1"/>
</dbReference>
<dbReference type="InterPro" id="IPR013149">
    <property type="entry name" value="ADH-like_C"/>
</dbReference>